<dbReference type="KEGG" id="hja:BST95_16645"/>
<dbReference type="InterPro" id="IPR032710">
    <property type="entry name" value="NTF2-like_dom_sf"/>
</dbReference>
<keyword evidence="3" id="KW-1185">Reference proteome</keyword>
<dbReference type="AlphaFoldDB" id="A0AAP8MG85"/>
<dbReference type="InterPro" id="IPR037401">
    <property type="entry name" value="SnoaL-like"/>
</dbReference>
<sequence length="142" mass="16456">MNNIEDQLALQGLMGAYVDAANRRDSDAWAATWAEDGVWCLMGMDVEGRQAMVELWQQVMAGFEFAILMPSSHQFVIDGDRATGHWYLQEFTRNLEGQSMQALSRYDDDYVRQDGRWYYQRRSYQFLYQGSGDLNGEYTPLP</sequence>
<dbReference type="EMBL" id="PKUR01000001">
    <property type="protein sequence ID" value="PLW87310.1"/>
    <property type="molecule type" value="Genomic_DNA"/>
</dbReference>
<comment type="caution">
    <text evidence="2">The sequence shown here is derived from an EMBL/GenBank/DDBJ whole genome shotgun (WGS) entry which is preliminary data.</text>
</comment>
<proteinExistence type="predicted"/>
<reference evidence="2 3" key="1">
    <citation type="submission" date="2018-01" db="EMBL/GenBank/DDBJ databases">
        <title>The draft genome sequence of Halioglobus japonicus S1-36.</title>
        <authorList>
            <person name="Du Z.-J."/>
            <person name="Shi M.-J."/>
        </authorList>
    </citation>
    <scope>NUCLEOTIDE SEQUENCE [LARGE SCALE GENOMIC DNA]</scope>
    <source>
        <strain evidence="2 3">S1-36</strain>
    </source>
</reference>
<feature type="domain" description="SnoaL-like" evidence="1">
    <location>
        <begin position="4"/>
        <end position="122"/>
    </location>
</feature>
<organism evidence="2 3">
    <name type="scientific">Halioglobus japonicus</name>
    <dbReference type="NCBI Taxonomy" id="930805"/>
    <lineage>
        <taxon>Bacteria</taxon>
        <taxon>Pseudomonadati</taxon>
        <taxon>Pseudomonadota</taxon>
        <taxon>Gammaproteobacteria</taxon>
        <taxon>Cellvibrionales</taxon>
        <taxon>Halieaceae</taxon>
        <taxon>Halioglobus</taxon>
    </lineage>
</organism>
<dbReference type="SUPFAM" id="SSF54427">
    <property type="entry name" value="NTF2-like"/>
    <property type="match status" value="1"/>
</dbReference>
<dbReference type="Gene3D" id="3.10.450.50">
    <property type="match status" value="1"/>
</dbReference>
<dbReference type="Pfam" id="PF13577">
    <property type="entry name" value="SnoaL_4"/>
    <property type="match status" value="1"/>
</dbReference>
<gene>
    <name evidence="2" type="ORF">C0029_01560</name>
</gene>
<evidence type="ECO:0000313" key="3">
    <source>
        <dbReference type="Proteomes" id="UP000235162"/>
    </source>
</evidence>
<evidence type="ECO:0000259" key="1">
    <source>
        <dbReference type="Pfam" id="PF13577"/>
    </source>
</evidence>
<dbReference type="Proteomes" id="UP000235162">
    <property type="component" value="Unassembled WGS sequence"/>
</dbReference>
<dbReference type="RefSeq" id="WP_084200610.1">
    <property type="nucleotide sequence ID" value="NZ_BMYL01000001.1"/>
</dbReference>
<accession>A0AAP8MG85</accession>
<name>A0AAP8MG85_9GAMM</name>
<evidence type="ECO:0000313" key="2">
    <source>
        <dbReference type="EMBL" id="PLW87310.1"/>
    </source>
</evidence>
<protein>
    <submittedName>
        <fullName evidence="2">Nuclear transport factor 2 family protein</fullName>
    </submittedName>
</protein>